<dbReference type="EMBL" id="CP032345">
    <property type="protein sequence ID" value="QCO14033.1"/>
    <property type="molecule type" value="Genomic_DNA"/>
</dbReference>
<evidence type="ECO:0000313" key="1">
    <source>
        <dbReference type="EMBL" id="QCO14033.1"/>
    </source>
</evidence>
<evidence type="ECO:0000313" key="2">
    <source>
        <dbReference type="Proteomes" id="UP000298693"/>
    </source>
</evidence>
<name>A0A4D8R031_AZOBR</name>
<gene>
    <name evidence="1" type="ORF">D3869_01615</name>
</gene>
<sequence>MMMDELTHRTGITKTGRLIESSFPPTQPQRHANRHLRACSTMAPPPGEVTVPEQEHPDGRVAFPTIVQYQLKRWDPAAQAYVPAELIDLPPTFETHPDEHAHDLARKAGQQPRPATLPYVAVVHDLDAYDRLKATGVLHAAHMTAPMDERTAVDNRAAPGA</sequence>
<proteinExistence type="predicted"/>
<dbReference type="RefSeq" id="WP_137138687.1">
    <property type="nucleotide sequence ID" value="NZ_CP032345.1"/>
</dbReference>
<protein>
    <submittedName>
        <fullName evidence="1">Uncharacterized protein</fullName>
    </submittedName>
</protein>
<dbReference type="AlphaFoldDB" id="A0A4D8R031"/>
<organism evidence="1 2">
    <name type="scientific">Azospirillum brasilense</name>
    <dbReference type="NCBI Taxonomy" id="192"/>
    <lineage>
        <taxon>Bacteria</taxon>
        <taxon>Pseudomonadati</taxon>
        <taxon>Pseudomonadota</taxon>
        <taxon>Alphaproteobacteria</taxon>
        <taxon>Rhodospirillales</taxon>
        <taxon>Azospirillaceae</taxon>
        <taxon>Azospirillum</taxon>
    </lineage>
</organism>
<accession>A0A4D8R031</accession>
<dbReference type="Proteomes" id="UP000298693">
    <property type="component" value="Chromosome"/>
</dbReference>
<reference evidence="1 2" key="1">
    <citation type="submission" date="2018-09" db="EMBL/GenBank/DDBJ databases">
        <title>Whole genome based analysis of evolution and adaptive divergence in Indian and Brazilian strains of Azospirillum brasilense.</title>
        <authorList>
            <person name="Singh C."/>
            <person name="Tripathi A.K."/>
        </authorList>
    </citation>
    <scope>NUCLEOTIDE SEQUENCE [LARGE SCALE GENOMIC DNA]</scope>
    <source>
        <strain evidence="1 2">MTCC4039</strain>
    </source>
</reference>